<comment type="subcellular location">
    <subcellularLocation>
        <location evidence="1">Endomembrane system</location>
        <topology evidence="1">Multi-pass membrane protein</topology>
    </subcellularLocation>
</comment>
<evidence type="ECO:0000313" key="9">
    <source>
        <dbReference type="EMBL" id="TNV86942.1"/>
    </source>
</evidence>
<feature type="transmembrane region" description="Helical" evidence="7">
    <location>
        <begin position="144"/>
        <end position="171"/>
    </location>
</feature>
<evidence type="ECO:0000256" key="1">
    <source>
        <dbReference type="ARBA" id="ARBA00004127"/>
    </source>
</evidence>
<comment type="caution">
    <text evidence="9">The sequence shown here is derived from an EMBL/GenBank/DDBJ whole genome shotgun (WGS) entry which is preliminary data.</text>
</comment>
<feature type="transmembrane region" description="Helical" evidence="7">
    <location>
        <begin position="263"/>
        <end position="284"/>
    </location>
</feature>
<evidence type="ECO:0000256" key="4">
    <source>
        <dbReference type="ARBA" id="ARBA00022989"/>
    </source>
</evidence>
<reference evidence="9" key="1">
    <citation type="submission" date="2019-06" db="EMBL/GenBank/DDBJ databases">
        <authorList>
            <person name="Zheng W."/>
        </authorList>
    </citation>
    <scope>NUCLEOTIDE SEQUENCE</scope>
    <source>
        <strain evidence="9">QDHG01</strain>
    </source>
</reference>
<evidence type="ECO:0000256" key="3">
    <source>
        <dbReference type="ARBA" id="ARBA00022692"/>
    </source>
</evidence>
<organism evidence="9 10">
    <name type="scientific">Halteria grandinella</name>
    <dbReference type="NCBI Taxonomy" id="5974"/>
    <lineage>
        <taxon>Eukaryota</taxon>
        <taxon>Sar</taxon>
        <taxon>Alveolata</taxon>
        <taxon>Ciliophora</taxon>
        <taxon>Intramacronucleata</taxon>
        <taxon>Spirotrichea</taxon>
        <taxon>Stichotrichia</taxon>
        <taxon>Sporadotrichida</taxon>
        <taxon>Halteriidae</taxon>
        <taxon>Halteria</taxon>
    </lineage>
</organism>
<dbReference type="Proteomes" id="UP000785679">
    <property type="component" value="Unassembled WGS sequence"/>
</dbReference>
<evidence type="ECO:0000256" key="7">
    <source>
        <dbReference type="SAM" id="Phobius"/>
    </source>
</evidence>
<dbReference type="OrthoDB" id="19798at2759"/>
<dbReference type="InterPro" id="IPR009457">
    <property type="entry name" value="THH1/TOM1/TOM3_dom"/>
</dbReference>
<dbReference type="GO" id="GO:0012505">
    <property type="term" value="C:endomembrane system"/>
    <property type="evidence" value="ECO:0007669"/>
    <property type="project" value="UniProtKB-SubCell"/>
</dbReference>
<feature type="transmembrane region" description="Helical" evidence="7">
    <location>
        <begin position="224"/>
        <end position="242"/>
    </location>
</feature>
<accession>A0A8J8T906</accession>
<evidence type="ECO:0000313" key="10">
    <source>
        <dbReference type="Proteomes" id="UP000785679"/>
    </source>
</evidence>
<dbReference type="AlphaFoldDB" id="A0A8J8T906"/>
<protein>
    <recommendedName>
        <fullName evidence="8">THH1/TOM1/TOM3 domain-containing protein</fullName>
    </recommendedName>
</protein>
<evidence type="ECO:0000259" key="8">
    <source>
        <dbReference type="Pfam" id="PF06454"/>
    </source>
</evidence>
<sequence>MEDLFAYQAKYLLSQRGGGQSSRAREIQQLTDLGFLDLLPLLLSSLFFMVAGMLMLILSWRSRKHEKAIENGSAIYYVLMGKGTTRRSDMTSPMPNRINMHSHRDGLHFKRVFFDFISITCFLRALGCLVVLTNKYQSSLYWVYIVSLSLPSLLFITTLSLFIYFFALIVMEEESDSTNLLKPFFMVFNGFTYFAFFVICIFYRGQIYFENDQFLKATCGVYGVVYLIFAICMTNYGTRLYLILQNLQDHNESQDDKEILKALGKRVIVMTIIFSLVFGVRAVHNLLFTWGLIPRFYPQIYNKVAWDSIFTMLYEFLPVILIMILSKRDAQRFLEASQTSINRSSKAISDDNEAEENNNHQSEESDESFGNFNPNLKDHLLEKSSRSTNHKVYY</sequence>
<keyword evidence="5 7" id="KW-0472">Membrane</keyword>
<evidence type="ECO:0000256" key="6">
    <source>
        <dbReference type="SAM" id="MobiDB-lite"/>
    </source>
</evidence>
<name>A0A8J8T906_HALGN</name>
<gene>
    <name evidence="9" type="ORF">FGO68_gene17573</name>
</gene>
<evidence type="ECO:0000256" key="2">
    <source>
        <dbReference type="ARBA" id="ARBA00006779"/>
    </source>
</evidence>
<feature type="transmembrane region" description="Helical" evidence="7">
    <location>
        <begin position="304"/>
        <end position="325"/>
    </location>
</feature>
<keyword evidence="4 7" id="KW-1133">Transmembrane helix</keyword>
<evidence type="ECO:0000256" key="5">
    <source>
        <dbReference type="ARBA" id="ARBA00023136"/>
    </source>
</evidence>
<feature type="transmembrane region" description="Helical" evidence="7">
    <location>
        <begin position="183"/>
        <end position="204"/>
    </location>
</feature>
<dbReference type="Pfam" id="PF06454">
    <property type="entry name" value="THH1_TOM1-3_dom"/>
    <property type="match status" value="1"/>
</dbReference>
<feature type="region of interest" description="Disordered" evidence="6">
    <location>
        <begin position="344"/>
        <end position="370"/>
    </location>
</feature>
<keyword evidence="10" id="KW-1185">Reference proteome</keyword>
<proteinExistence type="inferred from homology"/>
<feature type="transmembrane region" description="Helical" evidence="7">
    <location>
        <begin position="112"/>
        <end position="132"/>
    </location>
</feature>
<dbReference type="InterPro" id="IPR040226">
    <property type="entry name" value="THH1/TOM1/TOM3"/>
</dbReference>
<keyword evidence="3 7" id="KW-0812">Transmembrane</keyword>
<comment type="similarity">
    <text evidence="2">Belongs to the plant tobamovirus multiplication TOM1 protein family.</text>
</comment>
<feature type="transmembrane region" description="Helical" evidence="7">
    <location>
        <begin position="38"/>
        <end position="58"/>
    </location>
</feature>
<dbReference type="EMBL" id="RRYP01000727">
    <property type="protein sequence ID" value="TNV86942.1"/>
    <property type="molecule type" value="Genomic_DNA"/>
</dbReference>
<dbReference type="PANTHER" id="PTHR31142">
    <property type="entry name" value="TOBAMOVIRUS MULTIPLICATION PROTEIN 1-LIKE ISOFORM X1"/>
    <property type="match status" value="1"/>
</dbReference>
<feature type="domain" description="THH1/TOM1/TOM3" evidence="8">
    <location>
        <begin position="97"/>
        <end position="328"/>
    </location>
</feature>
<dbReference type="PANTHER" id="PTHR31142:SF3">
    <property type="entry name" value="THH1_TOM1_TOM3 DOMAIN-CONTAINING PROTEIN"/>
    <property type="match status" value="1"/>
</dbReference>